<sequence>MASFLAGIRSPSAAPADGARRWLNEARLFEATPLGDALDDLLETNVGPEARPRRDEPAPEDYARRKHSYEVLNQYIAGGRWRALALAAEATILETDAGEARAVLRLWTYRALALCGLGHFQLAEREVARLEAATGRTELYRAAGGGRSPTVVWPFELRVLRARLPGLAHGDWRLAIERLSALARACRRRAGAGGSQTELNRQRAFRMELLVAGCALRLRDAELAAETLARLARAAPDDALLLSAAARLLLQLGATAQAEKLFVSAERLADREDELVQTNRALYAVAAGRWDDARALFAAVHAAHPDNIAAANNAAVCELYLGRPQAMLTALQQLMVAAPAAAGTSEELVFNYCTGLDLHYDGAKLHAAKTKKMIEVGMWAGDGFDTASFKLQ</sequence>
<gene>
    <name evidence="1" type="ORF">IWQ57_000898</name>
</gene>
<accession>A0ACC1K6J7</accession>
<organism evidence="1 2">
    <name type="scientific">Coemansia nantahalensis</name>
    <dbReference type="NCBI Taxonomy" id="2789366"/>
    <lineage>
        <taxon>Eukaryota</taxon>
        <taxon>Fungi</taxon>
        <taxon>Fungi incertae sedis</taxon>
        <taxon>Zoopagomycota</taxon>
        <taxon>Kickxellomycotina</taxon>
        <taxon>Kickxellomycetes</taxon>
        <taxon>Kickxellales</taxon>
        <taxon>Kickxellaceae</taxon>
        <taxon>Coemansia</taxon>
    </lineage>
</organism>
<dbReference type="EMBL" id="JANBUJ010000116">
    <property type="protein sequence ID" value="KAJ2774277.1"/>
    <property type="molecule type" value="Genomic_DNA"/>
</dbReference>
<dbReference type="Proteomes" id="UP001140234">
    <property type="component" value="Unassembled WGS sequence"/>
</dbReference>
<keyword evidence="2" id="KW-1185">Reference proteome</keyword>
<evidence type="ECO:0000313" key="1">
    <source>
        <dbReference type="EMBL" id="KAJ2774277.1"/>
    </source>
</evidence>
<evidence type="ECO:0000313" key="2">
    <source>
        <dbReference type="Proteomes" id="UP001140234"/>
    </source>
</evidence>
<protein>
    <submittedName>
        <fullName evidence="1">Uncharacterized protein</fullName>
    </submittedName>
</protein>
<comment type="caution">
    <text evidence="1">The sequence shown here is derived from an EMBL/GenBank/DDBJ whole genome shotgun (WGS) entry which is preliminary data.</text>
</comment>
<reference evidence="1" key="1">
    <citation type="submission" date="2022-07" db="EMBL/GenBank/DDBJ databases">
        <title>Phylogenomic reconstructions and comparative analyses of Kickxellomycotina fungi.</title>
        <authorList>
            <person name="Reynolds N.K."/>
            <person name="Stajich J.E."/>
            <person name="Barry K."/>
            <person name="Grigoriev I.V."/>
            <person name="Crous P."/>
            <person name="Smith M.E."/>
        </authorList>
    </citation>
    <scope>NUCLEOTIDE SEQUENCE</scope>
    <source>
        <strain evidence="1">CBS 109366</strain>
    </source>
</reference>
<name>A0ACC1K6J7_9FUNG</name>
<proteinExistence type="predicted"/>